<feature type="compositionally biased region" description="Low complexity" evidence="1">
    <location>
        <begin position="1"/>
        <end position="15"/>
    </location>
</feature>
<dbReference type="HOGENOM" id="CLU_038623_0_0_1"/>
<feature type="compositionally biased region" description="Basic and acidic residues" evidence="1">
    <location>
        <begin position="217"/>
        <end position="227"/>
    </location>
</feature>
<sequence>MSAADASDAPAIPQQTSISDQPAAFRKSYRRKYRKIMVTFEEKTRESTSLFKEEQRIIDISQRLAEQTDQLLQLLVDLNTCPQVPPRLRYDLKPASEQNKRDDISKEEVTEEEGHLRLRKARYQLQTGEIDAKTYRDIESSVLATPAFIPERSYTSLLELAPSPSQNGDKTETNTGAPDMFLSTRQEEQYLHSLDAFLDGTTTNPRSHTTHSLGSRNAEKTTEREREMQLRNPVSVYNWLRKHQPQVFLQDNEPGAEKAARPTGSRSSARKSVNKESLKQEPELYDDDGIAMDAGSSARGKRKREDDSGYRPKGGNSRGTKRKKDTKEDSGRNKRAKKLSADAR</sequence>
<proteinExistence type="predicted"/>
<dbReference type="InterPro" id="IPR055449">
    <property type="entry name" value="Iec3-like_M"/>
</dbReference>
<dbReference type="Proteomes" id="UP000053599">
    <property type="component" value="Unassembled WGS sequence"/>
</dbReference>
<feature type="compositionally biased region" description="Basic and acidic residues" evidence="1">
    <location>
        <begin position="273"/>
        <end position="282"/>
    </location>
</feature>
<evidence type="ECO:0000259" key="2">
    <source>
        <dbReference type="Pfam" id="PF14612"/>
    </source>
</evidence>
<name>A0A0D1YGT2_9EURO</name>
<protein>
    <submittedName>
        <fullName evidence="4">Uncharacterized protein</fullName>
    </submittedName>
</protein>
<feature type="domain" description="INO80 complex subunit 3-like middle region" evidence="3">
    <location>
        <begin position="153"/>
        <end position="253"/>
    </location>
</feature>
<dbReference type="GO" id="GO:0006338">
    <property type="term" value="P:chromatin remodeling"/>
    <property type="evidence" value="ECO:0007669"/>
    <property type="project" value="InterPro"/>
</dbReference>
<evidence type="ECO:0000256" key="1">
    <source>
        <dbReference type="SAM" id="MobiDB-lite"/>
    </source>
</evidence>
<feature type="region of interest" description="Disordered" evidence="1">
    <location>
        <begin position="198"/>
        <end position="227"/>
    </location>
</feature>
<dbReference type="AlphaFoldDB" id="A0A0D1YGT2"/>
<dbReference type="EMBL" id="KN846952">
    <property type="protein sequence ID" value="KIV82007.1"/>
    <property type="molecule type" value="Genomic_DNA"/>
</dbReference>
<evidence type="ECO:0000313" key="5">
    <source>
        <dbReference type="Proteomes" id="UP000053599"/>
    </source>
</evidence>
<feature type="region of interest" description="Disordered" evidence="1">
    <location>
        <begin position="248"/>
        <end position="344"/>
    </location>
</feature>
<gene>
    <name evidence="4" type="ORF">PV11_04148</name>
</gene>
<organism evidence="4 5">
    <name type="scientific">Exophiala sideris</name>
    <dbReference type="NCBI Taxonomy" id="1016849"/>
    <lineage>
        <taxon>Eukaryota</taxon>
        <taxon>Fungi</taxon>
        <taxon>Dikarya</taxon>
        <taxon>Ascomycota</taxon>
        <taxon>Pezizomycotina</taxon>
        <taxon>Eurotiomycetes</taxon>
        <taxon>Chaetothyriomycetidae</taxon>
        <taxon>Chaetothyriales</taxon>
        <taxon>Herpotrichiellaceae</taxon>
        <taxon>Exophiala</taxon>
    </lineage>
</organism>
<dbReference type="OrthoDB" id="1650at2759"/>
<evidence type="ECO:0000259" key="3">
    <source>
        <dbReference type="Pfam" id="PF24244"/>
    </source>
</evidence>
<dbReference type="STRING" id="1016849.A0A0D1YGT2"/>
<feature type="domain" description="INO80 complex subunit 3 N-terminal" evidence="2">
    <location>
        <begin position="27"/>
        <end position="94"/>
    </location>
</feature>
<dbReference type="Pfam" id="PF14612">
    <property type="entry name" value="Ino80_Iec3"/>
    <property type="match status" value="1"/>
</dbReference>
<dbReference type="GO" id="GO:0031011">
    <property type="term" value="C:Ino80 complex"/>
    <property type="evidence" value="ECO:0007669"/>
    <property type="project" value="InterPro"/>
</dbReference>
<reference evidence="4 5" key="1">
    <citation type="submission" date="2015-01" db="EMBL/GenBank/DDBJ databases">
        <title>The Genome Sequence of Exophiala sideris CBS121828.</title>
        <authorList>
            <consortium name="The Broad Institute Genomics Platform"/>
            <person name="Cuomo C."/>
            <person name="de Hoog S."/>
            <person name="Gorbushina A."/>
            <person name="Stielow B."/>
            <person name="Teixiera M."/>
            <person name="Abouelleil A."/>
            <person name="Chapman S.B."/>
            <person name="Priest M."/>
            <person name="Young S.K."/>
            <person name="Wortman J."/>
            <person name="Nusbaum C."/>
            <person name="Birren B."/>
        </authorList>
    </citation>
    <scope>NUCLEOTIDE SEQUENCE [LARGE SCALE GENOMIC DNA]</scope>
    <source>
        <strain evidence="4 5">CBS 121828</strain>
    </source>
</reference>
<dbReference type="Pfam" id="PF24244">
    <property type="entry name" value="Iec3-like_M"/>
    <property type="match status" value="1"/>
</dbReference>
<evidence type="ECO:0000313" key="4">
    <source>
        <dbReference type="EMBL" id="KIV82007.1"/>
    </source>
</evidence>
<accession>A0A0D1YGT2</accession>
<feature type="region of interest" description="Disordered" evidence="1">
    <location>
        <begin position="1"/>
        <end position="24"/>
    </location>
</feature>
<dbReference type="InterPro" id="IPR032742">
    <property type="entry name" value="Iec3_N"/>
</dbReference>
<feature type="compositionally biased region" description="Polar residues" evidence="1">
    <location>
        <begin position="200"/>
        <end position="215"/>
    </location>
</feature>